<evidence type="ECO:0000313" key="2">
    <source>
        <dbReference type="Proteomes" id="UP000256321"/>
    </source>
</evidence>
<name>A0A3D8HJ86_9BACT</name>
<gene>
    <name evidence="1" type="ORF">DWU89_02850</name>
</gene>
<organism evidence="1 2">
    <name type="scientific">Parabacteroides acidifaciens</name>
    <dbReference type="NCBI Taxonomy" id="2290935"/>
    <lineage>
        <taxon>Bacteria</taxon>
        <taxon>Pseudomonadati</taxon>
        <taxon>Bacteroidota</taxon>
        <taxon>Bacteroidia</taxon>
        <taxon>Bacteroidales</taxon>
        <taxon>Tannerellaceae</taxon>
        <taxon>Parabacteroides</taxon>
    </lineage>
</organism>
<dbReference type="Proteomes" id="UP000256321">
    <property type="component" value="Unassembled WGS sequence"/>
</dbReference>
<comment type="caution">
    <text evidence="1">The sequence shown here is derived from an EMBL/GenBank/DDBJ whole genome shotgun (WGS) entry which is preliminary data.</text>
</comment>
<dbReference type="EMBL" id="QREV01000004">
    <property type="protein sequence ID" value="RDU50647.1"/>
    <property type="molecule type" value="Genomic_DNA"/>
</dbReference>
<protein>
    <submittedName>
        <fullName evidence="1">Uncharacterized protein</fullName>
    </submittedName>
</protein>
<sequence length="63" mass="7380">METHPIIIGDKHKDEVGDTDQFKPGKFRIFRKPEDYNNPLFSRFSISSEILIDFGLTFFMVLT</sequence>
<dbReference type="AlphaFoldDB" id="A0A3D8HJ86"/>
<reference evidence="1 2" key="1">
    <citation type="submission" date="2018-07" db="EMBL/GenBank/DDBJ databases">
        <title>Parabacteroides acidifaciens nov. sp., isolated from human feces.</title>
        <authorList>
            <person name="Wang Y.J."/>
        </authorList>
    </citation>
    <scope>NUCLEOTIDE SEQUENCE [LARGE SCALE GENOMIC DNA]</scope>
    <source>
        <strain evidence="1 2">426-9</strain>
    </source>
</reference>
<accession>A0A3D8HJ86</accession>
<evidence type="ECO:0000313" key="1">
    <source>
        <dbReference type="EMBL" id="RDU50647.1"/>
    </source>
</evidence>
<proteinExistence type="predicted"/>